<comment type="caution">
    <text evidence="3">The sequence shown here is derived from an EMBL/GenBank/DDBJ whole genome shotgun (WGS) entry which is preliminary data.</text>
</comment>
<organism evidence="3 4">
    <name type="scientific">Rhamnella rubrinervis</name>
    <dbReference type="NCBI Taxonomy" id="2594499"/>
    <lineage>
        <taxon>Eukaryota</taxon>
        <taxon>Viridiplantae</taxon>
        <taxon>Streptophyta</taxon>
        <taxon>Embryophyta</taxon>
        <taxon>Tracheophyta</taxon>
        <taxon>Spermatophyta</taxon>
        <taxon>Magnoliopsida</taxon>
        <taxon>eudicotyledons</taxon>
        <taxon>Gunneridae</taxon>
        <taxon>Pentapetalae</taxon>
        <taxon>rosids</taxon>
        <taxon>fabids</taxon>
        <taxon>Rosales</taxon>
        <taxon>Rhamnaceae</taxon>
        <taxon>rhamnoid group</taxon>
        <taxon>Rhamneae</taxon>
        <taxon>Rhamnella</taxon>
    </lineage>
</organism>
<proteinExistence type="predicted"/>
<dbReference type="PANTHER" id="PTHR33321">
    <property type="match status" value="1"/>
</dbReference>
<keyword evidence="2" id="KW-0472">Membrane</keyword>
<dbReference type="PANTHER" id="PTHR33321:SF3">
    <property type="entry name" value="OS05G0582000 PROTEIN"/>
    <property type="match status" value="1"/>
</dbReference>
<keyword evidence="4" id="KW-1185">Reference proteome</keyword>
<accession>A0A8K0MGK8</accession>
<dbReference type="InterPro" id="IPR007541">
    <property type="entry name" value="Uncharacterised_BSP"/>
</dbReference>
<keyword evidence="2" id="KW-0812">Transmembrane</keyword>
<feature type="transmembrane region" description="Helical" evidence="2">
    <location>
        <begin position="38"/>
        <end position="57"/>
    </location>
</feature>
<gene>
    <name evidence="3" type="ORF">FNV43_RR14673</name>
</gene>
<reference evidence="3" key="1">
    <citation type="submission" date="2020-03" db="EMBL/GenBank/DDBJ databases">
        <title>A high-quality chromosome-level genome assembly of a woody plant with both climbing and erect habits, Rhamnella rubrinervis.</title>
        <authorList>
            <person name="Lu Z."/>
            <person name="Yang Y."/>
            <person name="Zhu X."/>
            <person name="Sun Y."/>
        </authorList>
    </citation>
    <scope>NUCLEOTIDE SEQUENCE</scope>
    <source>
        <strain evidence="3">BYM</strain>
        <tissue evidence="3">Leaf</tissue>
    </source>
</reference>
<protein>
    <submittedName>
        <fullName evidence="3">Uncharacterized protein</fullName>
    </submittedName>
</protein>
<evidence type="ECO:0000256" key="1">
    <source>
        <dbReference type="SAM" id="MobiDB-lite"/>
    </source>
</evidence>
<dbReference type="EMBL" id="VOIH02000006">
    <property type="protein sequence ID" value="KAF3444980.1"/>
    <property type="molecule type" value="Genomic_DNA"/>
</dbReference>
<evidence type="ECO:0000313" key="3">
    <source>
        <dbReference type="EMBL" id="KAF3444980.1"/>
    </source>
</evidence>
<evidence type="ECO:0000256" key="2">
    <source>
        <dbReference type="SAM" id="Phobius"/>
    </source>
</evidence>
<dbReference type="Pfam" id="PF04450">
    <property type="entry name" value="BSP"/>
    <property type="match status" value="1"/>
</dbReference>
<dbReference type="Proteomes" id="UP000796880">
    <property type="component" value="Unassembled WGS sequence"/>
</dbReference>
<dbReference type="AlphaFoldDB" id="A0A8K0MGK8"/>
<evidence type="ECO:0000313" key="4">
    <source>
        <dbReference type="Proteomes" id="UP000796880"/>
    </source>
</evidence>
<sequence length="280" mass="31588">MEPHNSLPHQPLLPNAAPTNFDDDDARKTKTSSSNCGIVIRLLTIFFIGIISVWANFEASKGFDLTIINEDQHSLPGKRFHLFYVSNDKATRILLNASKFVEHLLYDIPNVDHHWQYPKKQVSHVTLRLASRNLSEPVAVHPSSGEESGFVIDLNPQIMEDANVNHALASAIQRGMARVWLWDGKSRAPPELLAGIVEYISMVAGVGDVKSYRITGEWPECGRYVWWVDEDPKAVAKCLSYLEDKERGFIQRLNGGMKDRWHDRTVYDAVGVEAQQHLCG</sequence>
<name>A0A8K0MGK8_9ROSA</name>
<dbReference type="OrthoDB" id="1924946at2759"/>
<keyword evidence="2" id="KW-1133">Transmembrane helix</keyword>
<feature type="region of interest" description="Disordered" evidence="1">
    <location>
        <begin position="1"/>
        <end position="31"/>
    </location>
</feature>